<dbReference type="InterPro" id="IPR024651">
    <property type="entry name" value="FAD-SLDH_ssu"/>
</dbReference>
<protein>
    <recommendedName>
        <fullName evidence="3">Dehydrogenase subunit</fullName>
    </recommendedName>
</protein>
<dbReference type="Proteomes" id="UP000001600">
    <property type="component" value="Plasmid pAtK84c"/>
</dbReference>
<dbReference type="Pfam" id="PF12318">
    <property type="entry name" value="FAD-SLDH"/>
    <property type="match status" value="1"/>
</dbReference>
<dbReference type="EMBL" id="CP000631">
    <property type="protein sequence ID" value="ACM31227.1"/>
    <property type="molecule type" value="Genomic_DNA"/>
</dbReference>
<proteinExistence type="predicted"/>
<organism evidence="1 2">
    <name type="scientific">Rhizobium rhizogenes (strain K84 / ATCC BAA-868)</name>
    <name type="common">Agrobacterium radiobacter</name>
    <dbReference type="NCBI Taxonomy" id="311403"/>
    <lineage>
        <taxon>Bacteria</taxon>
        <taxon>Pseudomonadati</taxon>
        <taxon>Pseudomonadota</taxon>
        <taxon>Alphaproteobacteria</taxon>
        <taxon>Hyphomicrobiales</taxon>
        <taxon>Rhizobiaceae</taxon>
        <taxon>Rhizobium/Agrobacterium group</taxon>
        <taxon>Rhizobium</taxon>
    </lineage>
</organism>
<dbReference type="AlphaFoldDB" id="B9JQ08"/>
<sequence length="195" mass="20351">MTMTVKSQDGPLLAGRGNSIKISTVPPITRRALLAGAAFSFAGFAWQPASAQSAAPTRGLSGFLDVSHAITGKSDLSPMTADRIYAALQADDAGFEGRLAQIVPLVRQTGSPDALKAAASAIGLGDTLTAIITAWYTGTVETAKGPVVVSYAEALMYRPVADGLTVPTYCNKGPLWWTGLPPEITTMPNNYPKVL</sequence>
<name>B9JQ08_RHIR8</name>
<evidence type="ECO:0008006" key="3">
    <source>
        <dbReference type="Google" id="ProtNLM"/>
    </source>
</evidence>
<geneLocation type="plasmid" evidence="1 2">
    <name>pAtK84c</name>
</geneLocation>
<gene>
    <name evidence="1" type="ordered locus">Arad_12196</name>
</gene>
<evidence type="ECO:0000313" key="1">
    <source>
        <dbReference type="EMBL" id="ACM31227.1"/>
    </source>
</evidence>
<reference evidence="1 2" key="1">
    <citation type="journal article" date="2009" name="J. Bacteriol.">
        <title>Genome sequences of three Agrobacterium biovars help elucidate the evolution of multichromosome genomes in bacteria.</title>
        <authorList>
            <person name="Slater S.C."/>
            <person name="Goldman B.S."/>
            <person name="Goodner B."/>
            <person name="Setubal J.C."/>
            <person name="Farrand S.K."/>
            <person name="Nester E.W."/>
            <person name="Burr T.J."/>
            <person name="Banta L."/>
            <person name="Dickerman A.W."/>
            <person name="Paulsen I."/>
            <person name="Otten L."/>
            <person name="Suen G."/>
            <person name="Welch R."/>
            <person name="Almeida N.F."/>
            <person name="Arnold F."/>
            <person name="Burton O.T."/>
            <person name="Du Z."/>
            <person name="Ewing A."/>
            <person name="Godsy E."/>
            <person name="Heisel S."/>
            <person name="Houmiel K.L."/>
            <person name="Jhaveri J."/>
            <person name="Lu J."/>
            <person name="Miller N.M."/>
            <person name="Norton S."/>
            <person name="Chen Q."/>
            <person name="Phoolcharoen W."/>
            <person name="Ohlin V."/>
            <person name="Ondrusek D."/>
            <person name="Pride N."/>
            <person name="Stricklin S.L."/>
            <person name="Sun J."/>
            <person name="Wheeler C."/>
            <person name="Wilson L."/>
            <person name="Zhu H."/>
            <person name="Wood D.W."/>
        </authorList>
    </citation>
    <scope>NUCLEOTIDE SEQUENCE [LARGE SCALE GENOMIC DNA]</scope>
    <source>
        <strain evidence="2">K84 / ATCC BAA-868</strain>
        <plasmid evidence="1 2">pAtK84c</plasmid>
    </source>
</reference>
<evidence type="ECO:0000313" key="2">
    <source>
        <dbReference type="Proteomes" id="UP000001600"/>
    </source>
</evidence>
<dbReference type="HOGENOM" id="CLU_098949_1_1_5"/>
<dbReference type="KEGG" id="ara:Arad_12196"/>
<keyword evidence="1" id="KW-0614">Plasmid</keyword>
<accession>B9JQ08</accession>